<protein>
    <submittedName>
        <fullName evidence="1">Right-handed parallel beta-helix repeat-containing protein</fullName>
    </submittedName>
</protein>
<name>A0ABW3SIJ9_9BACT</name>
<comment type="caution">
    <text evidence="1">The sequence shown here is derived from an EMBL/GenBank/DDBJ whole genome shotgun (WGS) entry which is preliminary data.</text>
</comment>
<organism evidence="1 2">
    <name type="scientific">Pontibacter rugosus</name>
    <dbReference type="NCBI Taxonomy" id="1745966"/>
    <lineage>
        <taxon>Bacteria</taxon>
        <taxon>Pseudomonadati</taxon>
        <taxon>Bacteroidota</taxon>
        <taxon>Cytophagia</taxon>
        <taxon>Cytophagales</taxon>
        <taxon>Hymenobacteraceae</taxon>
        <taxon>Pontibacter</taxon>
    </lineage>
</organism>
<dbReference type="SUPFAM" id="SSF51126">
    <property type="entry name" value="Pectin lyase-like"/>
    <property type="match status" value="1"/>
</dbReference>
<gene>
    <name evidence="1" type="ORF">ACFQ2O_00390</name>
</gene>
<accession>A0ABW3SIJ9</accession>
<reference evidence="2" key="1">
    <citation type="journal article" date="2019" name="Int. J. Syst. Evol. Microbiol.">
        <title>The Global Catalogue of Microorganisms (GCM) 10K type strain sequencing project: providing services to taxonomists for standard genome sequencing and annotation.</title>
        <authorList>
            <consortium name="The Broad Institute Genomics Platform"/>
            <consortium name="The Broad Institute Genome Sequencing Center for Infectious Disease"/>
            <person name="Wu L."/>
            <person name="Ma J."/>
        </authorList>
    </citation>
    <scope>NUCLEOTIDE SEQUENCE [LARGE SCALE GENOMIC DNA]</scope>
    <source>
        <strain evidence="2">JCM 31319</strain>
    </source>
</reference>
<evidence type="ECO:0000313" key="2">
    <source>
        <dbReference type="Proteomes" id="UP001597094"/>
    </source>
</evidence>
<proteinExistence type="predicted"/>
<keyword evidence="2" id="KW-1185">Reference proteome</keyword>
<evidence type="ECO:0000313" key="1">
    <source>
        <dbReference type="EMBL" id="MFD1184641.1"/>
    </source>
</evidence>
<dbReference type="RefSeq" id="WP_377521981.1">
    <property type="nucleotide sequence ID" value="NZ_JBHTLD010000002.1"/>
</dbReference>
<dbReference type="InterPro" id="IPR012334">
    <property type="entry name" value="Pectin_lyas_fold"/>
</dbReference>
<sequence>MKYLLTILPLLLLLFVFGCEPKDEVITTDPNAILEFSADTVLFDTVFVSRGSVTKRLKVYNRNSKAVRISEITLAGAASSPYQLTINGLQSPLASNIELRGGDSLYVLVKVNINPTQQGQPFLVADSILFRTNGQEQDVQLVAYGQNAYFHRKGSIGTTTWANDKAHVLLDSVLVEEGAILTIRPSVRIYGYNKAALLIAGQLQVQGTPQERVAFSGYRREEEYQTAPGQWEGIRIMATSGGNRIRYADIKNTRFGLSIENPGKAGTVIEGCVVAHAFSGGIVALFSDVRVENSLIYNCGQYGFAGLGGGSYELLYTTIASYQNQLLRSYPLLSVSAKGYEAGAGGEDMPLSLRLVNTIVFSDGFSYKDELLIEPFGAVTEASNNLLRTEVYATQLGGSGNILNTDPKFKAPAKYNFSLDTLSPANGAAKVLPNVLKDIKGATRSTTKPDIGAYERLVD</sequence>
<dbReference type="Gene3D" id="2.160.20.10">
    <property type="entry name" value="Single-stranded right-handed beta-helix, Pectin lyase-like"/>
    <property type="match status" value="1"/>
</dbReference>
<dbReference type="InterPro" id="IPR011050">
    <property type="entry name" value="Pectin_lyase_fold/virulence"/>
</dbReference>
<dbReference type="PROSITE" id="PS51257">
    <property type="entry name" value="PROKAR_LIPOPROTEIN"/>
    <property type="match status" value="1"/>
</dbReference>
<dbReference type="Proteomes" id="UP001597094">
    <property type="component" value="Unassembled WGS sequence"/>
</dbReference>
<dbReference type="EMBL" id="JBHTLD010000002">
    <property type="protein sequence ID" value="MFD1184641.1"/>
    <property type="molecule type" value="Genomic_DNA"/>
</dbReference>